<evidence type="ECO:0000256" key="10">
    <source>
        <dbReference type="ARBA" id="ARBA00023170"/>
    </source>
</evidence>
<evidence type="ECO:0000256" key="3">
    <source>
        <dbReference type="ARBA" id="ARBA00022448"/>
    </source>
</evidence>
<dbReference type="GO" id="GO:0008277">
    <property type="term" value="P:regulation of G protein-coupled receptor signaling pathway"/>
    <property type="evidence" value="ECO:0007669"/>
    <property type="project" value="InterPro"/>
</dbReference>
<dbReference type="GO" id="GO:0005886">
    <property type="term" value="C:plasma membrane"/>
    <property type="evidence" value="ECO:0007669"/>
    <property type="project" value="UniProtKB-SubCell"/>
</dbReference>
<evidence type="ECO:0000256" key="1">
    <source>
        <dbReference type="ARBA" id="ARBA00004251"/>
    </source>
</evidence>
<evidence type="ECO:0000256" key="2">
    <source>
        <dbReference type="ARBA" id="ARBA00007087"/>
    </source>
</evidence>
<dbReference type="GO" id="GO:0009986">
    <property type="term" value="C:cell surface"/>
    <property type="evidence" value="ECO:0007669"/>
    <property type="project" value="TreeGrafter"/>
</dbReference>
<dbReference type="GO" id="GO:0043235">
    <property type="term" value="C:receptor complex"/>
    <property type="evidence" value="ECO:0007669"/>
    <property type="project" value="TreeGrafter"/>
</dbReference>
<feature type="chain" id="PRO_5043643349" evidence="12">
    <location>
        <begin position="20"/>
        <end position="197"/>
    </location>
</feature>
<organism evidence="13 14">
    <name type="scientific">Culter alburnus</name>
    <name type="common">Topmouth culter</name>
    <dbReference type="NCBI Taxonomy" id="194366"/>
    <lineage>
        <taxon>Eukaryota</taxon>
        <taxon>Metazoa</taxon>
        <taxon>Chordata</taxon>
        <taxon>Craniata</taxon>
        <taxon>Vertebrata</taxon>
        <taxon>Euteleostomi</taxon>
        <taxon>Actinopterygii</taxon>
        <taxon>Neopterygii</taxon>
        <taxon>Teleostei</taxon>
        <taxon>Ostariophysi</taxon>
        <taxon>Cypriniformes</taxon>
        <taxon>Xenocyprididae</taxon>
        <taxon>Xenocypridinae</taxon>
        <taxon>Culter</taxon>
    </lineage>
</organism>
<evidence type="ECO:0000256" key="11">
    <source>
        <dbReference type="SAM" id="Phobius"/>
    </source>
</evidence>
<evidence type="ECO:0000256" key="6">
    <source>
        <dbReference type="ARBA" id="ARBA00022729"/>
    </source>
</evidence>
<keyword evidence="7 11" id="KW-1133">Transmembrane helix</keyword>
<keyword evidence="10" id="KW-0675">Receptor</keyword>
<proteinExistence type="inferred from homology"/>
<keyword evidence="5 11" id="KW-0812">Transmembrane</keyword>
<dbReference type="Pfam" id="PF04901">
    <property type="entry name" value="RAMP"/>
    <property type="match status" value="1"/>
</dbReference>
<comment type="similarity">
    <text evidence="2">Belongs to the RAMP family.</text>
</comment>
<evidence type="ECO:0000256" key="9">
    <source>
        <dbReference type="ARBA" id="ARBA00023157"/>
    </source>
</evidence>
<dbReference type="InterPro" id="IPR038126">
    <property type="entry name" value="RAMP_sf"/>
</dbReference>
<protein>
    <submittedName>
        <fullName evidence="13">Uncharacterized protein</fullName>
    </submittedName>
</protein>
<feature type="signal peptide" evidence="12">
    <location>
        <begin position="1"/>
        <end position="19"/>
    </location>
</feature>
<dbReference type="GO" id="GO:0006886">
    <property type="term" value="P:intracellular protein transport"/>
    <property type="evidence" value="ECO:0007669"/>
    <property type="project" value="InterPro"/>
</dbReference>
<evidence type="ECO:0000256" key="4">
    <source>
        <dbReference type="ARBA" id="ARBA00022475"/>
    </source>
</evidence>
<keyword evidence="3" id="KW-0813">Transport</keyword>
<sequence>MLYLSGLLLLLLDPSLICGQMTQDNRTAVEDESLRVKTENAQKELNESLNEDTNNSTYKNNVTESNEILQQQDFHHSYNHCYEEDLMYYGQLCCEFFNINMSALGKENWCNMEMVIRSYNQLTACLEQLSTLLGCFYPNHVVEQIFITIHQQYFSSCSSEEDLADAPAGFVLVATLLPILLIPFIVYIVVWKSSLRD</sequence>
<dbReference type="GO" id="GO:0007186">
    <property type="term" value="P:G protein-coupled receptor signaling pathway"/>
    <property type="evidence" value="ECO:0007669"/>
    <property type="project" value="TreeGrafter"/>
</dbReference>
<keyword evidence="6 12" id="KW-0732">Signal</keyword>
<evidence type="ECO:0000256" key="8">
    <source>
        <dbReference type="ARBA" id="ARBA00023136"/>
    </source>
</evidence>
<feature type="transmembrane region" description="Helical" evidence="11">
    <location>
        <begin position="168"/>
        <end position="190"/>
    </location>
</feature>
<accession>A0AAW1YV86</accession>
<name>A0AAW1YV86_CULAL</name>
<dbReference type="InterPro" id="IPR006985">
    <property type="entry name" value="RAMP"/>
</dbReference>
<gene>
    <name evidence="13" type="ORF">ABG768_017060</name>
</gene>
<dbReference type="GO" id="GO:0001525">
    <property type="term" value="P:angiogenesis"/>
    <property type="evidence" value="ECO:0007669"/>
    <property type="project" value="TreeGrafter"/>
</dbReference>
<dbReference type="PANTHER" id="PTHR14076:SF9">
    <property type="entry name" value="RECEPTOR ACTIVITY-MODIFYING PROTEIN 2"/>
    <property type="match status" value="1"/>
</dbReference>
<evidence type="ECO:0000256" key="7">
    <source>
        <dbReference type="ARBA" id="ARBA00022989"/>
    </source>
</evidence>
<dbReference type="Proteomes" id="UP001479290">
    <property type="component" value="Unassembled WGS sequence"/>
</dbReference>
<keyword evidence="4" id="KW-1003">Cell membrane</keyword>
<dbReference type="EMBL" id="JAWDJR010000023">
    <property type="protein sequence ID" value="KAK9953034.1"/>
    <property type="molecule type" value="Genomic_DNA"/>
</dbReference>
<dbReference type="GO" id="GO:0032870">
    <property type="term" value="P:cellular response to hormone stimulus"/>
    <property type="evidence" value="ECO:0007669"/>
    <property type="project" value="TreeGrafter"/>
</dbReference>
<evidence type="ECO:0000313" key="14">
    <source>
        <dbReference type="Proteomes" id="UP001479290"/>
    </source>
</evidence>
<reference evidence="13 14" key="1">
    <citation type="submission" date="2024-05" db="EMBL/GenBank/DDBJ databases">
        <title>A high-quality chromosomal-level genome assembly of Topmouth culter (Culter alburnus).</title>
        <authorList>
            <person name="Zhao H."/>
        </authorList>
    </citation>
    <scope>NUCLEOTIDE SEQUENCE [LARGE SCALE GENOMIC DNA]</scope>
    <source>
        <strain evidence="13">CATC2023</strain>
        <tissue evidence="13">Muscle</tissue>
    </source>
</reference>
<dbReference type="GO" id="GO:0006816">
    <property type="term" value="P:calcium ion transport"/>
    <property type="evidence" value="ECO:0007669"/>
    <property type="project" value="TreeGrafter"/>
</dbReference>
<dbReference type="PANTHER" id="PTHR14076">
    <property type="entry name" value="RECEPTOR ACTIVITY MODIFYING PROTEIN RAMP"/>
    <property type="match status" value="1"/>
</dbReference>
<keyword evidence="14" id="KW-1185">Reference proteome</keyword>
<comment type="caution">
    <text evidence="13">The sequence shown here is derived from an EMBL/GenBank/DDBJ whole genome shotgun (WGS) entry which is preliminary data.</text>
</comment>
<keyword evidence="8 11" id="KW-0472">Membrane</keyword>
<keyword evidence="9" id="KW-1015">Disulfide bond</keyword>
<dbReference type="Gene3D" id="1.10.150.510">
    <property type="entry name" value="Receptor activity modifying family"/>
    <property type="match status" value="1"/>
</dbReference>
<evidence type="ECO:0000313" key="13">
    <source>
        <dbReference type="EMBL" id="KAK9953034.1"/>
    </source>
</evidence>
<comment type="subcellular location">
    <subcellularLocation>
        <location evidence="1">Cell membrane</location>
        <topology evidence="1">Single-pass type I membrane protein</topology>
    </subcellularLocation>
</comment>
<evidence type="ECO:0000256" key="12">
    <source>
        <dbReference type="SAM" id="SignalP"/>
    </source>
</evidence>
<evidence type="ECO:0000256" key="5">
    <source>
        <dbReference type="ARBA" id="ARBA00022692"/>
    </source>
</evidence>
<dbReference type="GO" id="GO:0072659">
    <property type="term" value="P:protein localization to plasma membrane"/>
    <property type="evidence" value="ECO:0007669"/>
    <property type="project" value="TreeGrafter"/>
</dbReference>
<dbReference type="GO" id="GO:0015026">
    <property type="term" value="F:coreceptor activity"/>
    <property type="evidence" value="ECO:0007669"/>
    <property type="project" value="InterPro"/>
</dbReference>
<dbReference type="GO" id="GO:0031623">
    <property type="term" value="P:receptor internalization"/>
    <property type="evidence" value="ECO:0007669"/>
    <property type="project" value="TreeGrafter"/>
</dbReference>
<dbReference type="AlphaFoldDB" id="A0AAW1YV86"/>